<dbReference type="PRINTS" id="PR00145">
    <property type="entry name" value="ARGSUCLYASE"/>
</dbReference>
<dbReference type="HAMAP" id="MF_00743">
    <property type="entry name" value="FumaraseC"/>
    <property type="match status" value="2"/>
</dbReference>
<evidence type="ECO:0000256" key="3">
    <source>
        <dbReference type="ARBA" id="ARBA00023239"/>
    </source>
</evidence>
<name>A0A0L0BKI3_LUCCU</name>
<dbReference type="Pfam" id="PF10415">
    <property type="entry name" value="FumaraseC_C"/>
    <property type="match status" value="2"/>
</dbReference>
<dbReference type="STRING" id="7375.A0A0L0BKI3"/>
<dbReference type="InterPro" id="IPR022761">
    <property type="entry name" value="Fumarate_lyase_N"/>
</dbReference>
<dbReference type="FunFam" id="1.20.200.10:FF:000001">
    <property type="entry name" value="Fumarate hydratase, mitochondrial"/>
    <property type="match status" value="2"/>
</dbReference>
<dbReference type="OMA" id="MVEVHGC"/>
<dbReference type="OrthoDB" id="1738025at2759"/>
<dbReference type="PANTHER" id="PTHR11444">
    <property type="entry name" value="ASPARTATEAMMONIA/ARGININOSUCCINATE/ADENYLOSUCCINATE LYASE"/>
    <property type="match status" value="1"/>
</dbReference>
<comment type="similarity">
    <text evidence="1">Belongs to the class-II fumarase/aspartase family. Fumarase subfamily.</text>
</comment>
<dbReference type="InterPro" id="IPR024083">
    <property type="entry name" value="Fumarase/histidase_N"/>
</dbReference>
<dbReference type="Pfam" id="PF00206">
    <property type="entry name" value="Lyase_1"/>
    <property type="match status" value="2"/>
</dbReference>
<evidence type="ECO:0000259" key="5">
    <source>
        <dbReference type="Pfam" id="PF10415"/>
    </source>
</evidence>
<dbReference type="InterPro" id="IPR000362">
    <property type="entry name" value="Fumarate_lyase_fam"/>
</dbReference>
<dbReference type="NCBIfam" id="NF008909">
    <property type="entry name" value="PRK12273.1"/>
    <property type="match status" value="1"/>
</dbReference>
<dbReference type="Proteomes" id="UP000037069">
    <property type="component" value="Unassembled WGS sequence"/>
</dbReference>
<protein>
    <recommendedName>
        <fullName evidence="2">fumarate hydratase</fullName>
        <ecNumber evidence="2">4.2.1.2</ecNumber>
    </recommendedName>
</protein>
<dbReference type="InterPro" id="IPR018951">
    <property type="entry name" value="Fumarase_C_C"/>
</dbReference>
<dbReference type="GO" id="GO:0006108">
    <property type="term" value="P:malate metabolic process"/>
    <property type="evidence" value="ECO:0007669"/>
    <property type="project" value="TreeGrafter"/>
</dbReference>
<dbReference type="CDD" id="cd01362">
    <property type="entry name" value="Fumarase_classII"/>
    <property type="match status" value="2"/>
</dbReference>
<reference evidence="6 7" key="1">
    <citation type="journal article" date="2015" name="Nat. Commun.">
        <title>Lucilia cuprina genome unlocks parasitic fly biology to underpin future interventions.</title>
        <authorList>
            <person name="Anstead C.A."/>
            <person name="Korhonen P.K."/>
            <person name="Young N.D."/>
            <person name="Hall R.S."/>
            <person name="Jex A.R."/>
            <person name="Murali S.C."/>
            <person name="Hughes D.S."/>
            <person name="Lee S.F."/>
            <person name="Perry T."/>
            <person name="Stroehlein A.J."/>
            <person name="Ansell B.R."/>
            <person name="Breugelmans B."/>
            <person name="Hofmann A."/>
            <person name="Qu J."/>
            <person name="Dugan S."/>
            <person name="Lee S.L."/>
            <person name="Chao H."/>
            <person name="Dinh H."/>
            <person name="Han Y."/>
            <person name="Doddapaneni H.V."/>
            <person name="Worley K.C."/>
            <person name="Muzny D.M."/>
            <person name="Ioannidis P."/>
            <person name="Waterhouse R.M."/>
            <person name="Zdobnov E.M."/>
            <person name="James P.J."/>
            <person name="Bagnall N.H."/>
            <person name="Kotze A.C."/>
            <person name="Gibbs R.A."/>
            <person name="Richards S."/>
            <person name="Batterham P."/>
            <person name="Gasser R.B."/>
        </authorList>
    </citation>
    <scope>NUCLEOTIDE SEQUENCE [LARGE SCALE GENOMIC DNA]</scope>
    <source>
        <strain evidence="6 7">LS</strain>
        <tissue evidence="6">Full body</tissue>
    </source>
</reference>
<feature type="domain" description="Fumarase C C-terminal" evidence="5">
    <location>
        <begin position="922"/>
        <end position="974"/>
    </location>
</feature>
<dbReference type="Gene3D" id="1.20.200.10">
    <property type="entry name" value="Fumarase/aspartase (Central domain)"/>
    <property type="match status" value="2"/>
</dbReference>
<dbReference type="Gene3D" id="1.10.275.10">
    <property type="entry name" value="Fumarase/aspartase (N-terminal domain)"/>
    <property type="match status" value="2"/>
</dbReference>
<dbReference type="EMBL" id="JRES01001712">
    <property type="protein sequence ID" value="KNC20591.1"/>
    <property type="molecule type" value="Genomic_DNA"/>
</dbReference>
<dbReference type="GO" id="GO:0006099">
    <property type="term" value="P:tricarboxylic acid cycle"/>
    <property type="evidence" value="ECO:0007669"/>
    <property type="project" value="UniProtKB-UniPathway"/>
</dbReference>
<evidence type="ECO:0000313" key="6">
    <source>
        <dbReference type="EMBL" id="KNC20591.1"/>
    </source>
</evidence>
<dbReference type="InterPro" id="IPR005677">
    <property type="entry name" value="Fum_hydII"/>
</dbReference>
<dbReference type="Gene3D" id="1.10.40.30">
    <property type="entry name" value="Fumarase/aspartase (C-terminal domain)"/>
    <property type="match status" value="2"/>
</dbReference>
<dbReference type="FunFam" id="1.10.275.10:FF:000001">
    <property type="entry name" value="Fumarate hydratase, mitochondrial"/>
    <property type="match status" value="2"/>
</dbReference>
<sequence>MFLPSKNIFLVDFGRWPAIGNRLLHLSNLLKKNDKEYRIETDTLGEVKVPKGKYYGAQTVRAQKNFPIGGPEERLPIPLIKAMGILKKAAAVVNVDYGMDAEISEAIVEACDEIIEGCLIEEHFPAIIWSTITQTNMNCNEVISNRAIEIMGGEIGSKKPVHPNDHVNKGQSSNDTLPTAVNISMAMELNNSLIPAITELYEGLKEKEEEFADIIKIGRTHLQDAVPLTLGQEFSGYAQQMKNGLDRIDAVLPRVYEICLGGTAVGTGIGANQCFAEKCADKIAEYTCLPFKKAPNLFECIATNDIMVEVHGCLNTLAASIMKIGNDIRLLGSGPRCGLSELMLPPNEPGSSIMPGKVNPTQCESITSICTQVMGNHVAVTIGGSNGHLELNVFKTVMVANVLRSIRLLADGSRNFNNNCIKGLKANKKKIEKMMNESLMLATALNPHIGYDKAAHIAKTANKNGTTLKEEAIKSGFVTEEQFKNYKIILNYFRLHPNRHQRSICFTNLKMDKQNIRIETDSMGEVKVPGDKYYGAQTMRSKTNFPIGGPEELMPKPIIVAMGILKKAAAVVNQEFGLDAKISEAITEACDEIIDGCLIDEHFPLVIWQTGSGTQTNMNCNEVISNRAIEIMGGKMGSKTPVHPNDHVNKSQSSNDTFPAAIHISVGMELNNRLIPAITELHEGLKEKEKEFGDIIKIGRTHLMDAVPLTLGQEFSGYAQQMQYALDRINAVLPRVYEIALGGTAVGTGLNTRVGFAEKCASKISQYTCLPFTKAPNFFEALASRDCMVEVHGCLNTIAVSLMKIANDIRLLGSGPRCGLGELLLPENEPGSSIMPGKVNPTQCESLTMICAQVMGNQVAVTVGGSNGHFELNVFKPLVASNVLRSIRLLADGAANFNKNCLKDLKANKERINKIMNESLMLVTALNTHIGYDKAAQIAKTAHVNGTTLKEEAVKSGFVTEQQFKEWVDPKTMLGPK</sequence>
<feature type="domain" description="Fumarate lyase N-terminal" evidence="4">
    <location>
        <begin position="45"/>
        <end position="375"/>
    </location>
</feature>
<gene>
    <name evidence="6" type="ORF">FF38_00407</name>
</gene>
<dbReference type="PROSITE" id="PS00163">
    <property type="entry name" value="FUMARATE_LYASES"/>
    <property type="match status" value="2"/>
</dbReference>
<dbReference type="GO" id="GO:0006106">
    <property type="term" value="P:fumarate metabolic process"/>
    <property type="evidence" value="ECO:0007669"/>
    <property type="project" value="InterPro"/>
</dbReference>
<dbReference type="NCBIfam" id="TIGR00979">
    <property type="entry name" value="fumC_II"/>
    <property type="match status" value="1"/>
</dbReference>
<dbReference type="InterPro" id="IPR008948">
    <property type="entry name" value="L-Aspartase-like"/>
</dbReference>
<comment type="caution">
    <text evidence="6">The sequence shown here is derived from an EMBL/GenBank/DDBJ whole genome shotgun (WGS) entry which is preliminary data.</text>
</comment>
<dbReference type="GO" id="GO:0005739">
    <property type="term" value="C:mitochondrion"/>
    <property type="evidence" value="ECO:0007669"/>
    <property type="project" value="TreeGrafter"/>
</dbReference>
<dbReference type="PANTHER" id="PTHR11444:SF1">
    <property type="entry name" value="FUMARATE HYDRATASE, MITOCHONDRIAL"/>
    <property type="match status" value="1"/>
</dbReference>
<dbReference type="AlphaFoldDB" id="A0A0L0BKI3"/>
<dbReference type="UniPathway" id="UPA00223">
    <property type="reaction ID" value="UER01007"/>
</dbReference>
<evidence type="ECO:0000256" key="2">
    <source>
        <dbReference type="ARBA" id="ARBA00012921"/>
    </source>
</evidence>
<keyword evidence="7" id="KW-1185">Reference proteome</keyword>
<dbReference type="SUPFAM" id="SSF48557">
    <property type="entry name" value="L-aspartase-like"/>
    <property type="match status" value="2"/>
</dbReference>
<dbReference type="InterPro" id="IPR020557">
    <property type="entry name" value="Fumarate_lyase_CS"/>
</dbReference>
<dbReference type="PRINTS" id="PR00149">
    <property type="entry name" value="FUMRATELYASE"/>
</dbReference>
<keyword evidence="3" id="KW-0456">Lyase</keyword>
<dbReference type="EC" id="4.2.1.2" evidence="2"/>
<proteinExistence type="inferred from homology"/>
<feature type="domain" description="Fumarate lyase N-terminal" evidence="4">
    <location>
        <begin position="524"/>
        <end position="856"/>
    </location>
</feature>
<dbReference type="GO" id="GO:0004333">
    <property type="term" value="F:fumarate hydratase activity"/>
    <property type="evidence" value="ECO:0007669"/>
    <property type="project" value="UniProtKB-EC"/>
</dbReference>
<feature type="domain" description="Fumarase C C-terminal" evidence="5">
    <location>
        <begin position="441"/>
        <end position="485"/>
    </location>
</feature>
<evidence type="ECO:0000259" key="4">
    <source>
        <dbReference type="Pfam" id="PF00206"/>
    </source>
</evidence>
<evidence type="ECO:0000256" key="1">
    <source>
        <dbReference type="ARBA" id="ARBA00009084"/>
    </source>
</evidence>
<evidence type="ECO:0000313" key="7">
    <source>
        <dbReference type="Proteomes" id="UP000037069"/>
    </source>
</evidence>
<dbReference type="FunFam" id="1.10.40.30:FF:000002">
    <property type="entry name" value="Fumarate hydratase class II"/>
    <property type="match status" value="2"/>
</dbReference>
<accession>A0A0L0BKI3</accession>
<organism evidence="6 7">
    <name type="scientific">Lucilia cuprina</name>
    <name type="common">Green bottle fly</name>
    <name type="synonym">Australian sheep blowfly</name>
    <dbReference type="NCBI Taxonomy" id="7375"/>
    <lineage>
        <taxon>Eukaryota</taxon>
        <taxon>Metazoa</taxon>
        <taxon>Ecdysozoa</taxon>
        <taxon>Arthropoda</taxon>
        <taxon>Hexapoda</taxon>
        <taxon>Insecta</taxon>
        <taxon>Pterygota</taxon>
        <taxon>Neoptera</taxon>
        <taxon>Endopterygota</taxon>
        <taxon>Diptera</taxon>
        <taxon>Brachycera</taxon>
        <taxon>Muscomorpha</taxon>
        <taxon>Oestroidea</taxon>
        <taxon>Calliphoridae</taxon>
        <taxon>Luciliinae</taxon>
        <taxon>Lucilia</taxon>
    </lineage>
</organism>